<evidence type="ECO:0000256" key="3">
    <source>
        <dbReference type="ARBA" id="ARBA00023242"/>
    </source>
</evidence>
<dbReference type="InterPro" id="IPR016024">
    <property type="entry name" value="ARM-type_fold"/>
</dbReference>
<reference evidence="5 6" key="1">
    <citation type="journal article" date="2019" name="Nat. Ecol. Evol.">
        <title>Megaphylogeny resolves global patterns of mushroom evolution.</title>
        <authorList>
            <person name="Varga T."/>
            <person name="Krizsan K."/>
            <person name="Foldi C."/>
            <person name="Dima B."/>
            <person name="Sanchez-Garcia M."/>
            <person name="Sanchez-Ramirez S."/>
            <person name="Szollosi G.J."/>
            <person name="Szarkandi J.G."/>
            <person name="Papp V."/>
            <person name="Albert L."/>
            <person name="Andreopoulos W."/>
            <person name="Angelini C."/>
            <person name="Antonin V."/>
            <person name="Barry K.W."/>
            <person name="Bougher N.L."/>
            <person name="Buchanan P."/>
            <person name="Buyck B."/>
            <person name="Bense V."/>
            <person name="Catcheside P."/>
            <person name="Chovatia M."/>
            <person name="Cooper J."/>
            <person name="Damon W."/>
            <person name="Desjardin D."/>
            <person name="Finy P."/>
            <person name="Geml J."/>
            <person name="Haridas S."/>
            <person name="Hughes K."/>
            <person name="Justo A."/>
            <person name="Karasinski D."/>
            <person name="Kautmanova I."/>
            <person name="Kiss B."/>
            <person name="Kocsube S."/>
            <person name="Kotiranta H."/>
            <person name="LaButti K.M."/>
            <person name="Lechner B.E."/>
            <person name="Liimatainen K."/>
            <person name="Lipzen A."/>
            <person name="Lukacs Z."/>
            <person name="Mihaltcheva S."/>
            <person name="Morgado L.N."/>
            <person name="Niskanen T."/>
            <person name="Noordeloos M.E."/>
            <person name="Ohm R.A."/>
            <person name="Ortiz-Santana B."/>
            <person name="Ovrebo C."/>
            <person name="Racz N."/>
            <person name="Riley R."/>
            <person name="Savchenko A."/>
            <person name="Shiryaev A."/>
            <person name="Soop K."/>
            <person name="Spirin V."/>
            <person name="Szebenyi C."/>
            <person name="Tomsovsky M."/>
            <person name="Tulloss R.E."/>
            <person name="Uehling J."/>
            <person name="Grigoriev I.V."/>
            <person name="Vagvolgyi C."/>
            <person name="Papp T."/>
            <person name="Martin F.M."/>
            <person name="Miettinen O."/>
            <person name="Hibbett D.S."/>
            <person name="Nagy L.G."/>
        </authorList>
    </citation>
    <scope>NUCLEOTIDE SEQUENCE [LARGE SCALE GENOMIC DNA]</scope>
    <source>
        <strain evidence="5 6">CBS 962.96</strain>
    </source>
</reference>
<dbReference type="GO" id="GO:0000182">
    <property type="term" value="F:rDNA binding"/>
    <property type="evidence" value="ECO:0007669"/>
    <property type="project" value="TreeGrafter"/>
</dbReference>
<keyword evidence="3" id="KW-0539">Nucleus</keyword>
<dbReference type="Proteomes" id="UP000297245">
    <property type="component" value="Unassembled WGS sequence"/>
</dbReference>
<dbReference type="GO" id="GO:0005730">
    <property type="term" value="C:nucleolus"/>
    <property type="evidence" value="ECO:0007669"/>
    <property type="project" value="InterPro"/>
</dbReference>
<gene>
    <name evidence="5" type="ORF">K435DRAFT_758354</name>
</gene>
<dbReference type="PANTHER" id="PTHR13213">
    <property type="entry name" value="MYB-BINDING PROTEIN 1A FAMILY MEMBER"/>
    <property type="match status" value="1"/>
</dbReference>
<evidence type="ECO:0008006" key="7">
    <source>
        <dbReference type="Google" id="ProtNLM"/>
    </source>
</evidence>
<evidence type="ECO:0000256" key="4">
    <source>
        <dbReference type="SAM" id="MobiDB-lite"/>
    </source>
</evidence>
<protein>
    <recommendedName>
        <fullName evidence="7">DNA polymerase V</fullName>
    </recommendedName>
</protein>
<sequence>MATTLPLFWNLSSASKNERIDASVKLISTLEHFQNQFEPSTLEEDEDTLKPDALESFNAQDVSYSIRRLVRGLASPRESSRLGFSVALTELLSRIDTVTCSQIYSLVLDASKTQGSMTGQEERDILFARLFGMTAIVQSGLLVRTKPLLTSPSSATLASSLEGYEKVISELLALGEKKSWLRESAWWTLCLVLDTLQDSQVSWKDDALKYTTHRVFVEDELWSPEKIALTIKLKTLSPNEDWRNLLSPTFRNPDICSNTNLKTLASILKDVPTKDEDVKNTAGHYKPQLHFVWDVLLKYLLSTPNHDAHKGTFVEFFRIVVDESLFSSTSSAERKYWGFQIFEKALPLLSEKDLPMLFTKNFMRTWINHLSKRDRYLHKAAQQTASEVQNFVQRNPKFGFSLILQLTGVNGSQHFDKLTRTKTVESILTSMNTEDIKQYIDHLLQEANDHEVDVQAINARRRWVIDQFTSLIRNGAIKKSDEWVQLVLDWLAVYGCFSIKKKSEKSSIVALREIPKPTFSDELRQLCRERLLVCLTDLTNQTVATQEVDTKSRVAGAASDGQFWVSKVVAIISKLKDDTKHVTFISEMEEDESLETKAFEVLGKLKAVSGDKKEAANGTELLLGILLLECYCSEDPSTALENIQACVDAATQMFLEKPKKKGRKSDVTESSEGSPEPVDILVDIIIGFLEKPVAYLRTVGKQVFSLLLNVVEESTLDLILTQLETRDPTAEDESDVEEGEDEDEDEDEDEEIEEGEKSESSESGDESNEEEPDEELRNKIMEALAVNGIEAAEDDDSDEEVMDDEQMMAIDGQLAEVFRSRMSEKKNSKDVDAQREATHFKNRVLDLVEIFLKKQPTNPALIRFILPLIDLMTKSSSDERQLSDKAQSILKSRLGKVKEVVSSLDIDDTTSVFKTVHARAQHIHSAEHLAALGECSGYISHLLLHLGHQDIVLRAYRDSLTDFITRKNSALNVTFFQIFIRRHRATAWGLRNDLIELSKKAVNTYRRCQAYQLLHDIILQPLSDLNAKEVIGFMKLLRGTLHDAASSSCEDEIFNASQMRDLLKLGIQGVRQSQKALPGQLTEIWEPATWNALTKRLSSSTRYNGAAQTCKQLANMTTVPKTSTPKRKAVVVDSKEDKQKKRKKLVHE</sequence>
<dbReference type="EMBL" id="ML179286">
    <property type="protein sequence ID" value="THU92170.1"/>
    <property type="molecule type" value="Genomic_DNA"/>
</dbReference>
<proteinExistence type="inferred from homology"/>
<comment type="subcellular location">
    <subcellularLocation>
        <location evidence="1">Nucleus</location>
    </subcellularLocation>
</comment>
<feature type="compositionally biased region" description="Acidic residues" evidence="4">
    <location>
        <begin position="730"/>
        <end position="754"/>
    </location>
</feature>
<dbReference type="OrthoDB" id="342531at2759"/>
<dbReference type="SUPFAM" id="SSF48371">
    <property type="entry name" value="ARM repeat"/>
    <property type="match status" value="1"/>
</dbReference>
<dbReference type="GO" id="GO:0006355">
    <property type="term" value="P:regulation of DNA-templated transcription"/>
    <property type="evidence" value="ECO:0007669"/>
    <property type="project" value="InterPro"/>
</dbReference>
<name>A0A4S8LSD2_DENBC</name>
<dbReference type="InterPro" id="IPR007015">
    <property type="entry name" value="DNA_pol_V/MYBBP1A"/>
</dbReference>
<keyword evidence="6" id="KW-1185">Reference proteome</keyword>
<accession>A0A4S8LSD2</accession>
<comment type="similarity">
    <text evidence="2">Belongs to the MYBBP1A family.</text>
</comment>
<evidence type="ECO:0000256" key="2">
    <source>
        <dbReference type="ARBA" id="ARBA00006809"/>
    </source>
</evidence>
<dbReference type="Pfam" id="PF04931">
    <property type="entry name" value="DNA_pol_phi"/>
    <property type="match status" value="1"/>
</dbReference>
<dbReference type="PANTHER" id="PTHR13213:SF2">
    <property type="entry name" value="MYB-BINDING PROTEIN 1A"/>
    <property type="match status" value="1"/>
</dbReference>
<evidence type="ECO:0000256" key="1">
    <source>
        <dbReference type="ARBA" id="ARBA00004123"/>
    </source>
</evidence>
<feature type="region of interest" description="Disordered" evidence="4">
    <location>
        <begin position="1116"/>
        <end position="1148"/>
    </location>
</feature>
<evidence type="ECO:0000313" key="5">
    <source>
        <dbReference type="EMBL" id="THU92170.1"/>
    </source>
</evidence>
<organism evidence="5 6">
    <name type="scientific">Dendrothele bispora (strain CBS 962.96)</name>
    <dbReference type="NCBI Taxonomy" id="1314807"/>
    <lineage>
        <taxon>Eukaryota</taxon>
        <taxon>Fungi</taxon>
        <taxon>Dikarya</taxon>
        <taxon>Basidiomycota</taxon>
        <taxon>Agaricomycotina</taxon>
        <taxon>Agaricomycetes</taxon>
        <taxon>Agaricomycetidae</taxon>
        <taxon>Agaricales</taxon>
        <taxon>Agaricales incertae sedis</taxon>
        <taxon>Dendrothele</taxon>
    </lineage>
</organism>
<dbReference type="AlphaFoldDB" id="A0A4S8LSD2"/>
<feature type="compositionally biased region" description="Acidic residues" evidence="4">
    <location>
        <begin position="761"/>
        <end position="774"/>
    </location>
</feature>
<feature type="region of interest" description="Disordered" evidence="4">
    <location>
        <begin position="722"/>
        <end position="775"/>
    </location>
</feature>
<evidence type="ECO:0000313" key="6">
    <source>
        <dbReference type="Proteomes" id="UP000297245"/>
    </source>
</evidence>